<dbReference type="EMBL" id="MT141338">
    <property type="protein sequence ID" value="QJA58773.1"/>
    <property type="molecule type" value="Genomic_DNA"/>
</dbReference>
<name>A0A6M3IMU8_9ZZZZ</name>
<organism evidence="1">
    <name type="scientific">viral metagenome</name>
    <dbReference type="NCBI Taxonomy" id="1070528"/>
    <lineage>
        <taxon>unclassified sequences</taxon>
        <taxon>metagenomes</taxon>
        <taxon>organismal metagenomes</taxon>
    </lineage>
</organism>
<accession>A0A6M3IMU8</accession>
<protein>
    <submittedName>
        <fullName evidence="1">Uncharacterized protein</fullName>
    </submittedName>
</protein>
<dbReference type="AlphaFoldDB" id="A0A6M3IMU8"/>
<reference evidence="1" key="1">
    <citation type="submission" date="2020-03" db="EMBL/GenBank/DDBJ databases">
        <title>The deep terrestrial virosphere.</title>
        <authorList>
            <person name="Holmfeldt K."/>
            <person name="Nilsson E."/>
            <person name="Simone D."/>
            <person name="Lopez-Fernandez M."/>
            <person name="Wu X."/>
            <person name="de Brujin I."/>
            <person name="Lundin D."/>
            <person name="Andersson A."/>
            <person name="Bertilsson S."/>
            <person name="Dopson M."/>
        </authorList>
    </citation>
    <scope>NUCLEOTIDE SEQUENCE</scope>
    <source>
        <strain evidence="1">MM415B01408</strain>
    </source>
</reference>
<proteinExistence type="predicted"/>
<evidence type="ECO:0000313" key="1">
    <source>
        <dbReference type="EMBL" id="QJA58773.1"/>
    </source>
</evidence>
<sequence length="76" mass="8609">MDQMIMGQLWVGNCFLQSVEVGASQDTYRLVVFAPLGMLPPVVQGEEMIADNSWVLTFKKHDYLSRNTARFFLIPG</sequence>
<gene>
    <name evidence="1" type="ORF">MM415B01408_0027</name>
</gene>